<keyword evidence="3" id="KW-1003">Cell membrane</keyword>
<feature type="transmembrane region" description="Helical" evidence="10">
    <location>
        <begin position="83"/>
        <end position="102"/>
    </location>
</feature>
<keyword evidence="7 10" id="KW-1133">Transmembrane helix</keyword>
<name>A0A1D3TUR6_9FIRM</name>
<feature type="transmembrane region" description="Helical" evidence="10">
    <location>
        <begin position="50"/>
        <end position="71"/>
    </location>
</feature>
<dbReference type="OrthoDB" id="2833at2"/>
<dbReference type="GO" id="GO:0015649">
    <property type="term" value="F:2-keto-3-deoxygluconate:proton symporter activity"/>
    <property type="evidence" value="ECO:0007669"/>
    <property type="project" value="InterPro"/>
</dbReference>
<keyword evidence="2" id="KW-0813">Transport</keyword>
<feature type="transmembrane region" description="Helical" evidence="10">
    <location>
        <begin position="145"/>
        <end position="164"/>
    </location>
</feature>
<dbReference type="STRING" id="1619234.SAMN05421730_101439"/>
<keyword evidence="8 10" id="KW-0472">Membrane</keyword>
<organism evidence="11 12">
    <name type="scientific">Anaerobium acetethylicum</name>
    <dbReference type="NCBI Taxonomy" id="1619234"/>
    <lineage>
        <taxon>Bacteria</taxon>
        <taxon>Bacillati</taxon>
        <taxon>Bacillota</taxon>
        <taxon>Clostridia</taxon>
        <taxon>Lachnospirales</taxon>
        <taxon>Lachnospiraceae</taxon>
        <taxon>Anaerobium</taxon>
    </lineage>
</organism>
<feature type="transmembrane region" description="Helical" evidence="10">
    <location>
        <begin position="170"/>
        <end position="191"/>
    </location>
</feature>
<evidence type="ECO:0000256" key="4">
    <source>
        <dbReference type="ARBA" id="ARBA00022597"/>
    </source>
</evidence>
<dbReference type="RefSeq" id="WP_091234366.1">
    <property type="nucleotide sequence ID" value="NZ_FMKA01000014.1"/>
</dbReference>
<keyword evidence="12" id="KW-1185">Reference proteome</keyword>
<keyword evidence="5 10" id="KW-0812">Transmembrane</keyword>
<proteinExistence type="inferred from homology"/>
<evidence type="ECO:0000256" key="2">
    <source>
        <dbReference type="ARBA" id="ARBA00022448"/>
    </source>
</evidence>
<feature type="compositionally biased region" description="Low complexity" evidence="9">
    <location>
        <begin position="338"/>
        <end position="350"/>
    </location>
</feature>
<dbReference type="Proteomes" id="UP000199315">
    <property type="component" value="Unassembled WGS sequence"/>
</dbReference>
<feature type="transmembrane region" description="Helical" evidence="10">
    <location>
        <begin position="291"/>
        <end position="314"/>
    </location>
</feature>
<evidence type="ECO:0000256" key="1">
    <source>
        <dbReference type="ARBA" id="ARBA00006430"/>
    </source>
</evidence>
<feature type="transmembrane region" description="Helical" evidence="10">
    <location>
        <begin position="260"/>
        <end position="279"/>
    </location>
</feature>
<keyword evidence="4" id="KW-0762">Sugar transport</keyword>
<evidence type="ECO:0000256" key="3">
    <source>
        <dbReference type="ARBA" id="ARBA00022475"/>
    </source>
</evidence>
<dbReference type="AlphaFoldDB" id="A0A1D3TUR6"/>
<feature type="region of interest" description="Disordered" evidence="9">
    <location>
        <begin position="329"/>
        <end position="350"/>
    </location>
</feature>
<evidence type="ECO:0000313" key="12">
    <source>
        <dbReference type="Proteomes" id="UP000199315"/>
    </source>
</evidence>
<evidence type="ECO:0000256" key="5">
    <source>
        <dbReference type="ARBA" id="ARBA00022692"/>
    </source>
</evidence>
<feature type="transmembrane region" description="Helical" evidence="10">
    <location>
        <begin position="108"/>
        <end position="133"/>
    </location>
</feature>
<feature type="transmembrane region" description="Helical" evidence="10">
    <location>
        <begin position="222"/>
        <end position="248"/>
    </location>
</feature>
<evidence type="ECO:0000256" key="7">
    <source>
        <dbReference type="ARBA" id="ARBA00022989"/>
    </source>
</evidence>
<sequence length="350" mass="36707">MNESKKEKDLDLLNKMKKIPGGLVIIPLVLAVLLATLFPQSFQVGGYVTALFYNGNAAMMGLFLIMCGSTINVKQVGMPLYKGVALTGMKFFLGIAVGLIVGKLCGPAGFLGLTPFVMIAAITNSNGSLFISLSSQFGDSTDTGAISILSLNDGPFFTLVALGATGLASIPISSLIATLIPLLIGFVWGNLDKGFRKACASAQPIITFFMTIAIGSKTDLKTILTAGASGIILGVISVSTSVIFFYVFNLLLKKKDRNAMGAAIGTTALNSAMTPAAVAEADPSMARYTEMATAQCATASIITLFFCPFIVAFFDSRMRKKQQGIYSPEGWAYDKSSDSAAVGSAQAQQA</sequence>
<evidence type="ECO:0000256" key="9">
    <source>
        <dbReference type="SAM" id="MobiDB-lite"/>
    </source>
</evidence>
<protein>
    <submittedName>
        <fullName evidence="11">2-keto-3-deoxygluconate permease</fullName>
    </submittedName>
</protein>
<keyword evidence="6" id="KW-0769">Symport</keyword>
<evidence type="ECO:0000313" key="11">
    <source>
        <dbReference type="EMBL" id="SCP97839.1"/>
    </source>
</evidence>
<evidence type="ECO:0000256" key="6">
    <source>
        <dbReference type="ARBA" id="ARBA00022847"/>
    </source>
</evidence>
<dbReference type="EMBL" id="FMKA01000014">
    <property type="protein sequence ID" value="SCP97839.1"/>
    <property type="molecule type" value="Genomic_DNA"/>
</dbReference>
<comment type="similarity">
    <text evidence="1">Belongs to the KdgT transporter family.</text>
</comment>
<evidence type="ECO:0000256" key="8">
    <source>
        <dbReference type="ARBA" id="ARBA00023136"/>
    </source>
</evidence>
<dbReference type="Pfam" id="PF03812">
    <property type="entry name" value="KdgT"/>
    <property type="match status" value="1"/>
</dbReference>
<gene>
    <name evidence="11" type="ORF">SAMN05421730_101439</name>
</gene>
<feature type="transmembrane region" description="Helical" evidence="10">
    <location>
        <begin position="21"/>
        <end position="38"/>
    </location>
</feature>
<reference evidence="11 12" key="1">
    <citation type="submission" date="2016-09" db="EMBL/GenBank/DDBJ databases">
        <authorList>
            <person name="Capua I."/>
            <person name="De Benedictis P."/>
            <person name="Joannis T."/>
            <person name="Lombin L.H."/>
            <person name="Cattoli G."/>
        </authorList>
    </citation>
    <scope>NUCLEOTIDE SEQUENCE [LARGE SCALE GENOMIC DNA]</scope>
    <source>
        <strain evidence="11 12">GluBS11</strain>
    </source>
</reference>
<feature type="transmembrane region" description="Helical" evidence="10">
    <location>
        <begin position="198"/>
        <end position="216"/>
    </location>
</feature>
<dbReference type="GO" id="GO:0016020">
    <property type="term" value="C:membrane"/>
    <property type="evidence" value="ECO:0007669"/>
    <property type="project" value="InterPro"/>
</dbReference>
<evidence type="ECO:0000256" key="10">
    <source>
        <dbReference type="SAM" id="Phobius"/>
    </source>
</evidence>
<dbReference type="InterPro" id="IPR004684">
    <property type="entry name" value="2keto-3dGluconate_permease"/>
</dbReference>
<accession>A0A1D3TUR6</accession>